<evidence type="ECO:0000256" key="2">
    <source>
        <dbReference type="SAM" id="Phobius"/>
    </source>
</evidence>
<proteinExistence type="predicted"/>
<reference evidence="3 4" key="1">
    <citation type="journal article" date="2022" name="Allergy">
        <title>Genome assembly and annotation of Periplaneta americana reveal a comprehensive cockroach allergen profile.</title>
        <authorList>
            <person name="Wang L."/>
            <person name="Xiong Q."/>
            <person name="Saelim N."/>
            <person name="Wang L."/>
            <person name="Nong W."/>
            <person name="Wan A.T."/>
            <person name="Shi M."/>
            <person name="Liu X."/>
            <person name="Cao Q."/>
            <person name="Hui J.H.L."/>
            <person name="Sookrung N."/>
            <person name="Leung T.F."/>
            <person name="Tungtrongchitr A."/>
            <person name="Tsui S.K.W."/>
        </authorList>
    </citation>
    <scope>NUCLEOTIDE SEQUENCE [LARGE SCALE GENOMIC DNA]</scope>
    <source>
        <strain evidence="3">PWHHKU_190912</strain>
    </source>
</reference>
<evidence type="ECO:0000313" key="3">
    <source>
        <dbReference type="EMBL" id="KAJ4432388.1"/>
    </source>
</evidence>
<name>A0ABQ8SE68_PERAM</name>
<organism evidence="3 4">
    <name type="scientific">Periplaneta americana</name>
    <name type="common">American cockroach</name>
    <name type="synonym">Blatta americana</name>
    <dbReference type="NCBI Taxonomy" id="6978"/>
    <lineage>
        <taxon>Eukaryota</taxon>
        <taxon>Metazoa</taxon>
        <taxon>Ecdysozoa</taxon>
        <taxon>Arthropoda</taxon>
        <taxon>Hexapoda</taxon>
        <taxon>Insecta</taxon>
        <taxon>Pterygota</taxon>
        <taxon>Neoptera</taxon>
        <taxon>Polyneoptera</taxon>
        <taxon>Dictyoptera</taxon>
        <taxon>Blattodea</taxon>
        <taxon>Blattoidea</taxon>
        <taxon>Blattidae</taxon>
        <taxon>Blattinae</taxon>
        <taxon>Periplaneta</taxon>
    </lineage>
</organism>
<accession>A0ABQ8SE68</accession>
<feature type="transmembrane region" description="Helical" evidence="2">
    <location>
        <begin position="82"/>
        <end position="104"/>
    </location>
</feature>
<gene>
    <name evidence="3" type="ORF">ANN_21007</name>
</gene>
<keyword evidence="2" id="KW-1133">Transmembrane helix</keyword>
<protein>
    <submittedName>
        <fullName evidence="3">Uncharacterized protein</fullName>
    </submittedName>
</protein>
<dbReference type="Proteomes" id="UP001148838">
    <property type="component" value="Unassembled WGS sequence"/>
</dbReference>
<feature type="compositionally biased region" description="Low complexity" evidence="1">
    <location>
        <begin position="22"/>
        <end position="40"/>
    </location>
</feature>
<comment type="caution">
    <text evidence="3">The sequence shown here is derived from an EMBL/GenBank/DDBJ whole genome shotgun (WGS) entry which is preliminary data.</text>
</comment>
<keyword evidence="4" id="KW-1185">Reference proteome</keyword>
<evidence type="ECO:0000313" key="4">
    <source>
        <dbReference type="Proteomes" id="UP001148838"/>
    </source>
</evidence>
<dbReference type="EMBL" id="JAJSOF020000029">
    <property type="protein sequence ID" value="KAJ4432388.1"/>
    <property type="molecule type" value="Genomic_DNA"/>
</dbReference>
<keyword evidence="2" id="KW-0812">Transmembrane</keyword>
<evidence type="ECO:0000256" key="1">
    <source>
        <dbReference type="SAM" id="MobiDB-lite"/>
    </source>
</evidence>
<feature type="region of interest" description="Disordered" evidence="1">
    <location>
        <begin position="22"/>
        <end position="48"/>
    </location>
</feature>
<keyword evidence="2" id="KW-0472">Membrane</keyword>
<sequence>MQTSMNTYMSYLKSVSQSVSRSVGRSVGQSGRSVGRSVGSVRRKRMPTSGSRTEFLAVDELGSAGNIHYGRSGGWFVSTKKALLIGLIVISCMVLIGILVHYLGTCKGKPVRNSVI</sequence>